<proteinExistence type="predicted"/>
<evidence type="ECO:0000313" key="3">
    <source>
        <dbReference type="Proteomes" id="UP000051326"/>
    </source>
</evidence>
<organism evidence="2 3">
    <name type="scientific">Leisingera aquaemixtae</name>
    <dbReference type="NCBI Taxonomy" id="1396826"/>
    <lineage>
        <taxon>Bacteria</taxon>
        <taxon>Pseudomonadati</taxon>
        <taxon>Pseudomonadota</taxon>
        <taxon>Alphaproteobacteria</taxon>
        <taxon>Rhodobacterales</taxon>
        <taxon>Roseobacteraceae</taxon>
        <taxon>Leisingera</taxon>
    </lineage>
</organism>
<dbReference type="AlphaFoldDB" id="A0A0P1HQ26"/>
<feature type="chain" id="PRO_5006064503" evidence="1">
    <location>
        <begin position="20"/>
        <end position="181"/>
    </location>
</feature>
<dbReference type="STRING" id="1396826.PHA8399_01922"/>
<dbReference type="Proteomes" id="UP000051326">
    <property type="component" value="Unassembled WGS sequence"/>
</dbReference>
<evidence type="ECO:0000313" key="2">
    <source>
        <dbReference type="EMBL" id="CUH99796.1"/>
    </source>
</evidence>
<sequence>MRLIFGACLAALAASPALADYWNYNDWHVATEPHVTEQDSYLSCRAWTGGDGDPILALEVFSGDAGPPAAYPMAQVQEYAARHYPTMMQQGGTVDFIFDFDRTFSIAAGINSRINEEGLAEAESVLRFQDHVPMLQAMKQGRWVEIWAGNDMVYEASLSGFTAAYGKMMDECGFSLALPAG</sequence>
<reference evidence="2 3" key="1">
    <citation type="submission" date="2015-09" db="EMBL/GenBank/DDBJ databases">
        <authorList>
            <consortium name="Swine Surveillance"/>
        </authorList>
    </citation>
    <scope>NUCLEOTIDE SEQUENCE [LARGE SCALE GENOMIC DNA]</scope>
    <source>
        <strain evidence="2 3">CECT 8399</strain>
    </source>
</reference>
<accession>A0A0P1HQ26</accession>
<dbReference type="RefSeq" id="WP_058285919.1">
    <property type="nucleotide sequence ID" value="NZ_CYSR01000021.1"/>
</dbReference>
<feature type="signal peptide" evidence="1">
    <location>
        <begin position="1"/>
        <end position="19"/>
    </location>
</feature>
<protein>
    <submittedName>
        <fullName evidence="2">Uncharacterized protein</fullName>
    </submittedName>
</protein>
<name>A0A0P1HQ26_9RHOB</name>
<evidence type="ECO:0000256" key="1">
    <source>
        <dbReference type="SAM" id="SignalP"/>
    </source>
</evidence>
<gene>
    <name evidence="2" type="ORF">PHA8399_01922</name>
</gene>
<keyword evidence="1" id="KW-0732">Signal</keyword>
<dbReference type="EMBL" id="CYSR01000021">
    <property type="protein sequence ID" value="CUH99796.1"/>
    <property type="molecule type" value="Genomic_DNA"/>
</dbReference>